<dbReference type="Proteomes" id="UP001161247">
    <property type="component" value="Chromosome 5"/>
</dbReference>
<protein>
    <submittedName>
        <fullName evidence="1">OLC1v1005423C1</fullName>
    </submittedName>
</protein>
<dbReference type="PANTHER" id="PTHR10811">
    <property type="entry name" value="FRINGE-RELATED"/>
    <property type="match status" value="1"/>
</dbReference>
<dbReference type="InterPro" id="IPR006740">
    <property type="entry name" value="DUF604"/>
</dbReference>
<evidence type="ECO:0000313" key="1">
    <source>
        <dbReference type="EMBL" id="CAI9106297.1"/>
    </source>
</evidence>
<keyword evidence="2" id="KW-1185">Reference proteome</keyword>
<evidence type="ECO:0000313" key="2">
    <source>
        <dbReference type="Proteomes" id="UP001161247"/>
    </source>
</evidence>
<reference evidence="1" key="1">
    <citation type="submission" date="2023-03" db="EMBL/GenBank/DDBJ databases">
        <authorList>
            <person name="Julca I."/>
        </authorList>
    </citation>
    <scope>NUCLEOTIDE SEQUENCE</scope>
</reference>
<dbReference type="AlphaFoldDB" id="A0AAV1DEJ0"/>
<dbReference type="Gene3D" id="3.90.550.50">
    <property type="match status" value="1"/>
</dbReference>
<dbReference type="Pfam" id="PF04646">
    <property type="entry name" value="DUF604"/>
    <property type="match status" value="1"/>
</dbReference>
<proteinExistence type="predicted"/>
<name>A0AAV1DEJ0_OLDCO</name>
<dbReference type="EMBL" id="OX459122">
    <property type="protein sequence ID" value="CAI9106297.1"/>
    <property type="molecule type" value="Genomic_DNA"/>
</dbReference>
<organism evidence="1 2">
    <name type="scientific">Oldenlandia corymbosa var. corymbosa</name>
    <dbReference type="NCBI Taxonomy" id="529605"/>
    <lineage>
        <taxon>Eukaryota</taxon>
        <taxon>Viridiplantae</taxon>
        <taxon>Streptophyta</taxon>
        <taxon>Embryophyta</taxon>
        <taxon>Tracheophyta</taxon>
        <taxon>Spermatophyta</taxon>
        <taxon>Magnoliopsida</taxon>
        <taxon>eudicotyledons</taxon>
        <taxon>Gunneridae</taxon>
        <taxon>Pentapetalae</taxon>
        <taxon>asterids</taxon>
        <taxon>lamiids</taxon>
        <taxon>Gentianales</taxon>
        <taxon>Rubiaceae</taxon>
        <taxon>Rubioideae</taxon>
        <taxon>Spermacoceae</taxon>
        <taxon>Hedyotis-Oldenlandia complex</taxon>
        <taxon>Oldenlandia</taxon>
    </lineage>
</organism>
<gene>
    <name evidence="1" type="ORF">OLC1_LOCUS14816</name>
</gene>
<sequence length="475" mass="54493">MPIKSAALLLLMFGLIYYSYIFHPYSMGYKEILLKQHSTANDNDFVTDISHLLFGLVGSERECHHRKAYMESWWRPDEMRGYLFLDKPPTGDDLLPWSSASPPYRVSNNITEFGKEINASSSSDIIRTGYAIMEVVREYPEGFRWLLIGEDDTIFFVENILDVLEKYDDTKLYYFGGNSELVAKNFNLSFNMGFGGAGYIFSYPVAKLLAKYMVNYLRTFGRVYSSFDLILMSCLADFGVTFSPQKGMHQIDLRGNISGFLSSHTKDLLMSLHNFDVVEPIFPKLDRFDSTRHLMKAAGVDQSRLLQQTVCHDRQHNRTFSISWGYSIHIYEKIMPRSWLQMPLETFTTPVVEEPPVNPNPPHYMFNTRPRPGDNNPCDAPHVFYFDSIEINSDDNDPVVVSSYGRSGERGLPPCLVDQNGNNSADIVSRIYVYSPPTRRIELDRSECCDVAQEDEPKNVTHLVFRECMPDEIMA</sequence>
<accession>A0AAV1DEJ0</accession>